<keyword evidence="2" id="KW-1185">Reference proteome</keyword>
<evidence type="ECO:0000313" key="1">
    <source>
        <dbReference type="EMBL" id="KAI5667718.1"/>
    </source>
</evidence>
<organism evidence="1 2">
    <name type="scientific">Catharanthus roseus</name>
    <name type="common">Madagascar periwinkle</name>
    <name type="synonym">Vinca rosea</name>
    <dbReference type="NCBI Taxonomy" id="4058"/>
    <lineage>
        <taxon>Eukaryota</taxon>
        <taxon>Viridiplantae</taxon>
        <taxon>Streptophyta</taxon>
        <taxon>Embryophyta</taxon>
        <taxon>Tracheophyta</taxon>
        <taxon>Spermatophyta</taxon>
        <taxon>Magnoliopsida</taxon>
        <taxon>eudicotyledons</taxon>
        <taxon>Gunneridae</taxon>
        <taxon>Pentapetalae</taxon>
        <taxon>asterids</taxon>
        <taxon>lamiids</taxon>
        <taxon>Gentianales</taxon>
        <taxon>Apocynaceae</taxon>
        <taxon>Rauvolfioideae</taxon>
        <taxon>Vinceae</taxon>
        <taxon>Catharanthinae</taxon>
        <taxon>Catharanthus</taxon>
    </lineage>
</organism>
<dbReference type="EMBL" id="CM044704">
    <property type="protein sequence ID" value="KAI5667718.1"/>
    <property type="molecule type" value="Genomic_DNA"/>
</dbReference>
<dbReference type="Proteomes" id="UP001060085">
    <property type="component" value="Linkage Group LG04"/>
</dbReference>
<protein>
    <submittedName>
        <fullName evidence="1">Uncharacterized protein</fullName>
    </submittedName>
</protein>
<gene>
    <name evidence="1" type="ORF">M9H77_17571</name>
</gene>
<comment type="caution">
    <text evidence="1">The sequence shown here is derived from an EMBL/GenBank/DDBJ whole genome shotgun (WGS) entry which is preliminary data.</text>
</comment>
<name>A0ACC0B5B9_CATRO</name>
<proteinExistence type="predicted"/>
<sequence length="232" mass="26397">MDTSRGRSVQSSASTMNNQNIEPCPTITGMLLPSPDLEDVNLPRRGSSPLLVSLLKIHIKVVSEQLPIEGQFVWNLQWDKALDKIKWKMSSFKASIYKSWPKKESTPKVAFRDHPKPKVKKKGRLITNQTRCFKCNGMGHIAINHPTKRTLVLSEDLNGWIEKSNDDFQEDIVDKDERSFESKLEGQERATKLFSMSSISKDQSREQNGEKLAKSLKESTLPPTVALPYRCR</sequence>
<reference evidence="2" key="1">
    <citation type="journal article" date="2023" name="Nat. Plants">
        <title>Single-cell RNA sequencing provides a high-resolution roadmap for understanding the multicellular compartmentation of specialized metabolism.</title>
        <authorList>
            <person name="Sun S."/>
            <person name="Shen X."/>
            <person name="Li Y."/>
            <person name="Li Y."/>
            <person name="Wang S."/>
            <person name="Li R."/>
            <person name="Zhang H."/>
            <person name="Shen G."/>
            <person name="Guo B."/>
            <person name="Wei J."/>
            <person name="Xu J."/>
            <person name="St-Pierre B."/>
            <person name="Chen S."/>
            <person name="Sun C."/>
        </authorList>
    </citation>
    <scope>NUCLEOTIDE SEQUENCE [LARGE SCALE GENOMIC DNA]</scope>
</reference>
<evidence type="ECO:0000313" key="2">
    <source>
        <dbReference type="Proteomes" id="UP001060085"/>
    </source>
</evidence>
<accession>A0ACC0B5B9</accession>